<protein>
    <submittedName>
        <fullName evidence="1">Immunity 26/phosphotriesterase HocA family protein</fullName>
    </submittedName>
</protein>
<dbReference type="Proteomes" id="UP001299546">
    <property type="component" value="Unassembled WGS sequence"/>
</dbReference>
<evidence type="ECO:0000313" key="1">
    <source>
        <dbReference type="EMBL" id="MCB7389230.1"/>
    </source>
</evidence>
<gene>
    <name evidence="1" type="ORF">LIZ65_18250</name>
</gene>
<sequence length="138" mass="16243">MRRVKIGDVYAIPLPNGQFAFGRAFRDAGFGVYRKMGTSITDLPNMKDEDYQFVVSVYRDLLRDNVWKFIENRPFKSEEMEWPPQRCIKDSISGEYSIYYKGEIYPAKKEECEGLEVAAVWDRNHIIDRIMGDTKWNL</sequence>
<keyword evidence="2" id="KW-1185">Reference proteome</keyword>
<organism evidence="1 2">
    <name type="scientific">Bariatricus massiliensis</name>
    <dbReference type="NCBI Taxonomy" id="1745713"/>
    <lineage>
        <taxon>Bacteria</taxon>
        <taxon>Bacillati</taxon>
        <taxon>Bacillota</taxon>
        <taxon>Clostridia</taxon>
        <taxon>Lachnospirales</taxon>
        <taxon>Lachnospiraceae</taxon>
        <taxon>Bariatricus</taxon>
    </lineage>
</organism>
<dbReference type="RefSeq" id="WP_066734436.1">
    <property type="nucleotide sequence ID" value="NZ_JAJCIQ010000019.1"/>
</dbReference>
<evidence type="ECO:0000313" key="2">
    <source>
        <dbReference type="Proteomes" id="UP001299546"/>
    </source>
</evidence>
<reference evidence="1 2" key="1">
    <citation type="submission" date="2021-10" db="EMBL/GenBank/DDBJ databases">
        <title>Collection of gut derived symbiotic bacterial strains cultured from healthy donors.</title>
        <authorList>
            <person name="Lin H."/>
            <person name="Littmann E."/>
            <person name="Kohout C."/>
            <person name="Pamer E.G."/>
        </authorList>
    </citation>
    <scope>NUCLEOTIDE SEQUENCE [LARGE SCALE GENOMIC DNA]</scope>
    <source>
        <strain evidence="1 2">DFI.1.165</strain>
    </source>
</reference>
<dbReference type="InterPro" id="IPR029278">
    <property type="entry name" value="Imm26"/>
</dbReference>
<accession>A0ABS8DLH4</accession>
<dbReference type="EMBL" id="JAJCIS010000020">
    <property type="protein sequence ID" value="MCB7389230.1"/>
    <property type="molecule type" value="Genomic_DNA"/>
</dbReference>
<dbReference type="Pfam" id="PF15428">
    <property type="entry name" value="Imm26"/>
    <property type="match status" value="1"/>
</dbReference>
<name>A0ABS8DLH4_9FIRM</name>
<comment type="caution">
    <text evidence="1">The sequence shown here is derived from an EMBL/GenBank/DDBJ whole genome shotgun (WGS) entry which is preliminary data.</text>
</comment>
<proteinExistence type="predicted"/>